<dbReference type="Pfam" id="PF17182">
    <property type="entry name" value="OSK"/>
    <property type="match status" value="1"/>
</dbReference>
<dbReference type="SUPFAM" id="SSF52266">
    <property type="entry name" value="SGNH hydrolase"/>
    <property type="match status" value="1"/>
</dbReference>
<proteinExistence type="predicted"/>
<dbReference type="AlphaFoldDB" id="A0AAN9Y2Q0"/>
<evidence type="ECO:0000256" key="1">
    <source>
        <dbReference type="SAM" id="MobiDB-lite"/>
    </source>
</evidence>
<organism evidence="3 4">
    <name type="scientific">Parthenolecanium corni</name>
    <dbReference type="NCBI Taxonomy" id="536013"/>
    <lineage>
        <taxon>Eukaryota</taxon>
        <taxon>Metazoa</taxon>
        <taxon>Ecdysozoa</taxon>
        <taxon>Arthropoda</taxon>
        <taxon>Hexapoda</taxon>
        <taxon>Insecta</taxon>
        <taxon>Pterygota</taxon>
        <taxon>Neoptera</taxon>
        <taxon>Paraneoptera</taxon>
        <taxon>Hemiptera</taxon>
        <taxon>Sternorrhyncha</taxon>
        <taxon>Coccoidea</taxon>
        <taxon>Coccidae</taxon>
        <taxon>Parthenolecanium</taxon>
    </lineage>
</organism>
<keyword evidence="4" id="KW-1185">Reference proteome</keyword>
<name>A0AAN9Y2Q0_9HEMI</name>
<dbReference type="EMBL" id="JBBCAQ010000027">
    <property type="protein sequence ID" value="KAK7586053.1"/>
    <property type="molecule type" value="Genomic_DNA"/>
</dbReference>
<dbReference type="Gene3D" id="3.40.50.1110">
    <property type="entry name" value="SGNH hydrolase"/>
    <property type="match status" value="1"/>
</dbReference>
<reference evidence="3 4" key="1">
    <citation type="submission" date="2024-03" db="EMBL/GenBank/DDBJ databases">
        <title>Adaptation during the transition from Ophiocordyceps entomopathogen to insect associate is accompanied by gene loss and intensified selection.</title>
        <authorList>
            <person name="Ward C.M."/>
            <person name="Onetto C.A."/>
            <person name="Borneman A.R."/>
        </authorList>
    </citation>
    <scope>NUCLEOTIDE SEQUENCE [LARGE SCALE GENOMIC DNA]</scope>
    <source>
        <strain evidence="3">AWRI1</strain>
        <tissue evidence="3">Single Adult Female</tissue>
    </source>
</reference>
<sequence>MSDYSNGDEYLLNEVGPVFNGYQLIGDNEFIRFSESVLQLKAEEHDGLTHLGLCVEGQKISDLLLRVKQDLGGVSEKVVVMIGTNDLLRGTSFEEMRTNLELLLHILTIEAEKVILLTVPPVLKLKEDKDHWDRLKKYNEYIKELEDSEQIFVGDAYAEFIVSKESPKRKLSTSSSHSMKCSSSMESTHTHYRKRSSFGVVFALSRLGMPFNLSDETFLAWKRHQSLPLLPQNPVDTTVQRKPRRKSLSFDLESNDTAYQLPTAELKRPLPFPINRYAARVFGDVMSGPLTSSPGVSDSFMTLSRKIPSRKTPAPEKQCNSYSKADVEHNDSFGQGASEDSFMTLTRTILVAKKQRNSFSTANDEQNDSFGQEASEDKVEIETAPKIREEFFEKYYSSDCRRLDEIHLNEKGLRIIGRIIQNTIDSTDR</sequence>
<dbReference type="InterPro" id="IPR033447">
    <property type="entry name" value="OSK"/>
</dbReference>
<dbReference type="InterPro" id="IPR036514">
    <property type="entry name" value="SGNH_hydro_sf"/>
</dbReference>
<feature type="region of interest" description="Disordered" evidence="1">
    <location>
        <begin position="360"/>
        <end position="380"/>
    </location>
</feature>
<evidence type="ECO:0000313" key="4">
    <source>
        <dbReference type="Proteomes" id="UP001367676"/>
    </source>
</evidence>
<dbReference type="Proteomes" id="UP001367676">
    <property type="component" value="Unassembled WGS sequence"/>
</dbReference>
<feature type="domain" description="OSK" evidence="2">
    <location>
        <begin position="14"/>
        <end position="165"/>
    </location>
</feature>
<comment type="caution">
    <text evidence="3">The sequence shown here is derived from an EMBL/GenBank/DDBJ whole genome shotgun (WGS) entry which is preliminary data.</text>
</comment>
<gene>
    <name evidence="3" type="ORF">V9T40_003929</name>
</gene>
<protein>
    <recommendedName>
        <fullName evidence="2">OSK domain-containing protein</fullName>
    </recommendedName>
</protein>
<accession>A0AAN9Y2Q0</accession>
<evidence type="ECO:0000313" key="3">
    <source>
        <dbReference type="EMBL" id="KAK7586053.1"/>
    </source>
</evidence>
<evidence type="ECO:0000259" key="2">
    <source>
        <dbReference type="Pfam" id="PF17182"/>
    </source>
</evidence>
<feature type="compositionally biased region" description="Polar residues" evidence="1">
    <location>
        <begin position="360"/>
        <end position="372"/>
    </location>
</feature>